<evidence type="ECO:0000259" key="1">
    <source>
        <dbReference type="Pfam" id="PF13472"/>
    </source>
</evidence>
<dbReference type="EMBL" id="JH600070">
    <property type="protein sequence ID" value="EIJ42982.1"/>
    <property type="molecule type" value="Genomic_DNA"/>
</dbReference>
<gene>
    <name evidence="2" type="ORF">BegalDRAFT_2117</name>
</gene>
<dbReference type="PANTHER" id="PTHR30383">
    <property type="entry name" value="THIOESTERASE 1/PROTEASE 1/LYSOPHOSPHOLIPASE L1"/>
    <property type="match status" value="1"/>
</dbReference>
<dbReference type="GO" id="GO:0004622">
    <property type="term" value="F:phosphatidylcholine lysophospholipase activity"/>
    <property type="evidence" value="ECO:0007669"/>
    <property type="project" value="TreeGrafter"/>
</dbReference>
<dbReference type="PANTHER" id="PTHR30383:SF24">
    <property type="entry name" value="THIOESTERASE 1_PROTEASE 1_LYSOPHOSPHOLIPASE L1"/>
    <property type="match status" value="1"/>
</dbReference>
<dbReference type="Gene3D" id="3.40.50.1110">
    <property type="entry name" value="SGNH hydrolase"/>
    <property type="match status" value="1"/>
</dbReference>
<dbReference type="HOGENOM" id="CLU_051180_1_2_6"/>
<dbReference type="CDD" id="cd01822">
    <property type="entry name" value="Lysophospholipase_L1_like"/>
    <property type="match status" value="1"/>
</dbReference>
<keyword evidence="3" id="KW-1185">Reference proteome</keyword>
<dbReference type="InterPro" id="IPR036514">
    <property type="entry name" value="SGNH_hydro_sf"/>
</dbReference>
<evidence type="ECO:0000313" key="3">
    <source>
        <dbReference type="Proteomes" id="UP000005744"/>
    </source>
</evidence>
<dbReference type="eggNOG" id="COG2755">
    <property type="taxonomic scope" value="Bacteria"/>
</dbReference>
<reference evidence="2 3" key="1">
    <citation type="submission" date="2011-11" db="EMBL/GenBank/DDBJ databases">
        <title>Improved High-Quality Draft sequence of Beggiatoa alba B18lD.</title>
        <authorList>
            <consortium name="US DOE Joint Genome Institute"/>
            <person name="Lucas S."/>
            <person name="Han J."/>
            <person name="Lapidus A."/>
            <person name="Cheng J.-F."/>
            <person name="Goodwin L."/>
            <person name="Pitluck S."/>
            <person name="Peters L."/>
            <person name="Mikhailova N."/>
            <person name="Held B."/>
            <person name="Detter J.C."/>
            <person name="Han C."/>
            <person name="Tapia R."/>
            <person name="Land M."/>
            <person name="Hauser L."/>
            <person name="Kyrpides N."/>
            <person name="Ivanova N."/>
            <person name="Pagani I."/>
            <person name="Samuel K."/>
            <person name="Teske A."/>
            <person name="Mueller J."/>
            <person name="Woyke T."/>
        </authorList>
    </citation>
    <scope>NUCLEOTIDE SEQUENCE [LARGE SCALE GENOMIC DNA]</scope>
    <source>
        <strain evidence="2 3">B18LD</strain>
    </source>
</reference>
<organism evidence="2 3">
    <name type="scientific">Beggiatoa alba B18LD</name>
    <dbReference type="NCBI Taxonomy" id="395493"/>
    <lineage>
        <taxon>Bacteria</taxon>
        <taxon>Pseudomonadati</taxon>
        <taxon>Pseudomonadota</taxon>
        <taxon>Gammaproteobacteria</taxon>
        <taxon>Thiotrichales</taxon>
        <taxon>Thiotrichaceae</taxon>
        <taxon>Beggiatoa</taxon>
    </lineage>
</organism>
<dbReference type="PROSITE" id="PS51257">
    <property type="entry name" value="PROKAR_LIPOPROTEIN"/>
    <property type="match status" value="1"/>
</dbReference>
<feature type="domain" description="SGNH hydrolase-type esterase" evidence="1">
    <location>
        <begin position="50"/>
        <end position="201"/>
    </location>
</feature>
<dbReference type="Proteomes" id="UP000005744">
    <property type="component" value="Unassembled WGS sequence"/>
</dbReference>
<dbReference type="SUPFAM" id="SSF52266">
    <property type="entry name" value="SGNH hydrolase"/>
    <property type="match status" value="1"/>
</dbReference>
<dbReference type="AlphaFoldDB" id="I3CH89"/>
<dbReference type="Pfam" id="PF13472">
    <property type="entry name" value="Lipase_GDSL_2"/>
    <property type="match status" value="1"/>
</dbReference>
<dbReference type="STRING" id="395493.BegalDRAFT_2117"/>
<accession>I3CH89</accession>
<dbReference type="InterPro" id="IPR051532">
    <property type="entry name" value="Ester_Hydrolysis_Enzymes"/>
</dbReference>
<dbReference type="InterPro" id="IPR013830">
    <property type="entry name" value="SGNH_hydro"/>
</dbReference>
<sequence length="220" mass="24361">MMFISRPNNLPIKHFIFILFTGLILLGLQACSSESVPPLSKLKEDAIILAFGDSLTFGTGAKSETESYPVILAQRINRQVINAGISGETTSGGLERLPQVLKEYQPQLMILCLGGNDMLRRMSTRVTHDNLRKMIQIAKEQHIEVVLLGVPEPSVFLSAADFYSDLAKEFNIPYEGDIISEILSDNSLKSDTIHPNAQGYQQMAEAIETLLIKANAIEKR</sequence>
<proteinExistence type="predicted"/>
<protein>
    <submittedName>
        <fullName evidence="2">Lysophospholipase L1-like esterase</fullName>
    </submittedName>
</protein>
<evidence type="ECO:0000313" key="2">
    <source>
        <dbReference type="EMBL" id="EIJ42982.1"/>
    </source>
</evidence>
<name>I3CH89_9GAMM</name>
<dbReference type="RefSeq" id="WP_002689829.1">
    <property type="nucleotide sequence ID" value="NZ_JH600070.1"/>
</dbReference>